<proteinExistence type="predicted"/>
<dbReference type="Proteomes" id="UP000324222">
    <property type="component" value="Unassembled WGS sequence"/>
</dbReference>
<sequence>MYYFSQKQTDTTSRNQALHPHHIIVHVVLMLASNTREVQASQSDNEHVACSTSAQNSQPRDTLDTACDINASSDSVYTSASDCCSDGW</sequence>
<gene>
    <name evidence="2" type="ORF">E2C01_062058</name>
</gene>
<dbReference type="EMBL" id="VSRR010026894">
    <property type="protein sequence ID" value="MPC67872.1"/>
    <property type="molecule type" value="Genomic_DNA"/>
</dbReference>
<name>A0A5B7H9Y5_PORTR</name>
<organism evidence="2 3">
    <name type="scientific">Portunus trituberculatus</name>
    <name type="common">Swimming crab</name>
    <name type="synonym">Neptunus trituberculatus</name>
    <dbReference type="NCBI Taxonomy" id="210409"/>
    <lineage>
        <taxon>Eukaryota</taxon>
        <taxon>Metazoa</taxon>
        <taxon>Ecdysozoa</taxon>
        <taxon>Arthropoda</taxon>
        <taxon>Crustacea</taxon>
        <taxon>Multicrustacea</taxon>
        <taxon>Malacostraca</taxon>
        <taxon>Eumalacostraca</taxon>
        <taxon>Eucarida</taxon>
        <taxon>Decapoda</taxon>
        <taxon>Pleocyemata</taxon>
        <taxon>Brachyura</taxon>
        <taxon>Eubrachyura</taxon>
        <taxon>Portunoidea</taxon>
        <taxon>Portunidae</taxon>
        <taxon>Portuninae</taxon>
        <taxon>Portunus</taxon>
    </lineage>
</organism>
<comment type="caution">
    <text evidence="2">The sequence shown here is derived from an EMBL/GenBank/DDBJ whole genome shotgun (WGS) entry which is preliminary data.</text>
</comment>
<dbReference type="AlphaFoldDB" id="A0A5B7H9Y5"/>
<feature type="compositionally biased region" description="Polar residues" evidence="1">
    <location>
        <begin position="50"/>
        <end position="60"/>
    </location>
</feature>
<keyword evidence="3" id="KW-1185">Reference proteome</keyword>
<protein>
    <submittedName>
        <fullName evidence="2">Uncharacterized protein</fullName>
    </submittedName>
</protein>
<reference evidence="2 3" key="1">
    <citation type="submission" date="2019-05" db="EMBL/GenBank/DDBJ databases">
        <title>Another draft genome of Portunus trituberculatus and its Hox gene families provides insights of decapod evolution.</title>
        <authorList>
            <person name="Jeong J.-H."/>
            <person name="Song I."/>
            <person name="Kim S."/>
            <person name="Choi T."/>
            <person name="Kim D."/>
            <person name="Ryu S."/>
            <person name="Kim W."/>
        </authorList>
    </citation>
    <scope>NUCLEOTIDE SEQUENCE [LARGE SCALE GENOMIC DNA]</scope>
    <source>
        <tissue evidence="2">Muscle</tissue>
    </source>
</reference>
<feature type="region of interest" description="Disordered" evidence="1">
    <location>
        <begin position="40"/>
        <end position="63"/>
    </location>
</feature>
<evidence type="ECO:0000256" key="1">
    <source>
        <dbReference type="SAM" id="MobiDB-lite"/>
    </source>
</evidence>
<evidence type="ECO:0000313" key="3">
    <source>
        <dbReference type="Proteomes" id="UP000324222"/>
    </source>
</evidence>
<evidence type="ECO:0000313" key="2">
    <source>
        <dbReference type="EMBL" id="MPC67872.1"/>
    </source>
</evidence>
<accession>A0A5B7H9Y5</accession>